<accession>A0A812Q4V6</accession>
<gene>
    <name evidence="2" type="ORF">SNAT2548_LOCUS19746</name>
</gene>
<evidence type="ECO:0000256" key="1">
    <source>
        <dbReference type="SAM" id="MobiDB-lite"/>
    </source>
</evidence>
<keyword evidence="3" id="KW-1185">Reference proteome</keyword>
<evidence type="ECO:0000313" key="3">
    <source>
        <dbReference type="Proteomes" id="UP000604046"/>
    </source>
</evidence>
<sequence length="156" mass="16400">MLKLSPIHRLYGSVHWYGVPAPDADSFDCSGVIKNLQLLRVTWSASPDILALTSASTSAEHLRAAGVIAGPAASPHHAAQRGLEPAPGNVNAVQSRRGTMPAAGSRVSGADLQRFAQVGGRTGDAGQRAHRPTEVSGREPRRTAAGRARRTACCCW</sequence>
<dbReference type="EMBL" id="CAJNDS010002188">
    <property type="protein sequence ID" value="CAE7364620.1"/>
    <property type="molecule type" value="Genomic_DNA"/>
</dbReference>
<reference evidence="2" key="1">
    <citation type="submission" date="2021-02" db="EMBL/GenBank/DDBJ databases">
        <authorList>
            <person name="Dougan E. K."/>
            <person name="Rhodes N."/>
            <person name="Thang M."/>
            <person name="Chan C."/>
        </authorList>
    </citation>
    <scope>NUCLEOTIDE SEQUENCE</scope>
</reference>
<feature type="region of interest" description="Disordered" evidence="1">
    <location>
        <begin position="74"/>
        <end position="151"/>
    </location>
</feature>
<comment type="caution">
    <text evidence="2">The sequence shown here is derived from an EMBL/GenBank/DDBJ whole genome shotgun (WGS) entry which is preliminary data.</text>
</comment>
<name>A0A812Q4V6_9DINO</name>
<dbReference type="AlphaFoldDB" id="A0A812Q4V6"/>
<feature type="compositionally biased region" description="Basic and acidic residues" evidence="1">
    <location>
        <begin position="131"/>
        <end position="142"/>
    </location>
</feature>
<protein>
    <submittedName>
        <fullName evidence="2">Uncharacterized protein</fullName>
    </submittedName>
</protein>
<organism evidence="2 3">
    <name type="scientific">Symbiodinium natans</name>
    <dbReference type="NCBI Taxonomy" id="878477"/>
    <lineage>
        <taxon>Eukaryota</taxon>
        <taxon>Sar</taxon>
        <taxon>Alveolata</taxon>
        <taxon>Dinophyceae</taxon>
        <taxon>Suessiales</taxon>
        <taxon>Symbiodiniaceae</taxon>
        <taxon>Symbiodinium</taxon>
    </lineage>
</organism>
<dbReference type="Proteomes" id="UP000604046">
    <property type="component" value="Unassembled WGS sequence"/>
</dbReference>
<proteinExistence type="predicted"/>
<evidence type="ECO:0000313" key="2">
    <source>
        <dbReference type="EMBL" id="CAE7364620.1"/>
    </source>
</evidence>